<accession>A0AAV0UJA3</accession>
<comment type="caution">
    <text evidence="1">The sequence shown here is derived from an EMBL/GenBank/DDBJ whole genome shotgun (WGS) entry which is preliminary data.</text>
</comment>
<evidence type="ECO:0000313" key="1">
    <source>
        <dbReference type="EMBL" id="CAI5735381.1"/>
    </source>
</evidence>
<organism evidence="1 2">
    <name type="scientific">Peronospora destructor</name>
    <dbReference type="NCBI Taxonomy" id="86335"/>
    <lineage>
        <taxon>Eukaryota</taxon>
        <taxon>Sar</taxon>
        <taxon>Stramenopiles</taxon>
        <taxon>Oomycota</taxon>
        <taxon>Peronosporomycetes</taxon>
        <taxon>Peronosporales</taxon>
        <taxon>Peronosporaceae</taxon>
        <taxon>Peronospora</taxon>
    </lineage>
</organism>
<dbReference type="Proteomes" id="UP001162029">
    <property type="component" value="Unassembled WGS sequence"/>
</dbReference>
<dbReference type="EMBL" id="CANTFM010001124">
    <property type="protein sequence ID" value="CAI5735381.1"/>
    <property type="molecule type" value="Genomic_DNA"/>
</dbReference>
<evidence type="ECO:0000313" key="2">
    <source>
        <dbReference type="Proteomes" id="UP001162029"/>
    </source>
</evidence>
<dbReference type="AlphaFoldDB" id="A0AAV0UJA3"/>
<protein>
    <submittedName>
        <fullName evidence="1">Uncharacterized protein</fullName>
    </submittedName>
</protein>
<name>A0AAV0UJA3_9STRA</name>
<keyword evidence="2" id="KW-1185">Reference proteome</keyword>
<gene>
    <name evidence="1" type="ORF">PDE001_LOCUS6001</name>
</gene>
<sequence length="90" mass="9791">MIAVFWYMSDVAKSGHTNFARSGQLPHPPTIKGCLHVMNVAPNKRKVIVFDSMLPNGVGNPMSLHAGYPVKEIQASGEQVDLEQAAMATR</sequence>
<dbReference type="Gene3D" id="2.60.120.620">
    <property type="entry name" value="q2cbj1_9rhob like domain"/>
    <property type="match status" value="1"/>
</dbReference>
<reference evidence="1" key="1">
    <citation type="submission" date="2022-12" db="EMBL/GenBank/DDBJ databases">
        <authorList>
            <person name="Webb A."/>
        </authorList>
    </citation>
    <scope>NUCLEOTIDE SEQUENCE</scope>
    <source>
        <strain evidence="1">Pd1</strain>
    </source>
</reference>
<proteinExistence type="predicted"/>